<dbReference type="GO" id="GO:0003676">
    <property type="term" value="F:nucleic acid binding"/>
    <property type="evidence" value="ECO:0007669"/>
    <property type="project" value="InterPro"/>
</dbReference>
<dbReference type="InterPro" id="IPR013520">
    <property type="entry name" value="Ribonucl_H"/>
</dbReference>
<dbReference type="CDD" id="cd06133">
    <property type="entry name" value="ERI-1_3'hExo_like"/>
    <property type="match status" value="1"/>
</dbReference>
<sequence>MCLIRAGGGPGWSAGKCESHVTGVIRSLVRVELLNVVDVEATCWEGQPPPGQVNEIIEIGLTSVSLTTGERVTKHRILVRPRRSTVSPFCTELTGLTQAEVDGGVDFAEACRLLAVEHQAGSRPWASWGDYDRKQFRRQCQATGVPYPFGRRHWNAKLVFTQAHGLRKRPGMAQALEIAGLPLEGRHHSRADDAWNIAALVLHLVERDAWPSEPTTRPEDDR</sequence>
<dbReference type="SUPFAM" id="SSF53098">
    <property type="entry name" value="Ribonuclease H-like"/>
    <property type="match status" value="1"/>
</dbReference>
<dbReference type="InterPro" id="IPR012337">
    <property type="entry name" value="RNaseH-like_sf"/>
</dbReference>
<dbReference type="InterPro" id="IPR036397">
    <property type="entry name" value="RNaseH_sf"/>
</dbReference>
<gene>
    <name evidence="5" type="ORF">B0I31_10746</name>
</gene>
<dbReference type="AlphaFoldDB" id="A0A2P8I6A3"/>
<dbReference type="SMART" id="SM00479">
    <property type="entry name" value="EXOIII"/>
    <property type="match status" value="1"/>
</dbReference>
<evidence type="ECO:0000259" key="4">
    <source>
        <dbReference type="SMART" id="SM00479"/>
    </source>
</evidence>
<reference evidence="5 6" key="1">
    <citation type="submission" date="2018-03" db="EMBL/GenBank/DDBJ databases">
        <title>Genomic Encyclopedia of Type Strains, Phase III (KMG-III): the genomes of soil and plant-associated and newly described type strains.</title>
        <authorList>
            <person name="Whitman W."/>
        </authorList>
    </citation>
    <scope>NUCLEOTIDE SEQUENCE [LARGE SCALE GENOMIC DNA]</scope>
    <source>
        <strain evidence="5 6">CGMCC 4.7097</strain>
    </source>
</reference>
<comment type="caution">
    <text evidence="5">The sequence shown here is derived from an EMBL/GenBank/DDBJ whole genome shotgun (WGS) entry which is preliminary data.</text>
</comment>
<evidence type="ECO:0000256" key="3">
    <source>
        <dbReference type="ARBA" id="ARBA00022839"/>
    </source>
</evidence>
<evidence type="ECO:0000256" key="2">
    <source>
        <dbReference type="ARBA" id="ARBA00022801"/>
    </source>
</evidence>
<dbReference type="EMBL" id="PYAX01000007">
    <property type="protein sequence ID" value="PSL53992.1"/>
    <property type="molecule type" value="Genomic_DNA"/>
</dbReference>
<dbReference type="Gene3D" id="3.30.420.10">
    <property type="entry name" value="Ribonuclease H-like superfamily/Ribonuclease H"/>
    <property type="match status" value="1"/>
</dbReference>
<evidence type="ECO:0000313" key="5">
    <source>
        <dbReference type="EMBL" id="PSL53992.1"/>
    </source>
</evidence>
<evidence type="ECO:0000256" key="1">
    <source>
        <dbReference type="ARBA" id="ARBA00022722"/>
    </source>
</evidence>
<keyword evidence="2" id="KW-0378">Hydrolase</keyword>
<dbReference type="PANTHER" id="PTHR23044:SF61">
    <property type="entry name" value="3'-5' EXORIBONUCLEASE 1-RELATED"/>
    <property type="match status" value="1"/>
</dbReference>
<dbReference type="GO" id="GO:0000175">
    <property type="term" value="F:3'-5'-RNA exonuclease activity"/>
    <property type="evidence" value="ECO:0007669"/>
    <property type="project" value="InterPro"/>
</dbReference>
<dbReference type="PANTHER" id="PTHR23044">
    <property type="entry name" value="3'-5' EXONUCLEASE ERI1-RELATED"/>
    <property type="match status" value="1"/>
</dbReference>
<keyword evidence="3 5" id="KW-0269">Exonuclease</keyword>
<accession>A0A2P8I6A3</accession>
<keyword evidence="1" id="KW-0540">Nuclease</keyword>
<name>A0A2P8I6A3_SACCR</name>
<keyword evidence="6" id="KW-1185">Reference proteome</keyword>
<dbReference type="Pfam" id="PF00929">
    <property type="entry name" value="RNase_T"/>
    <property type="match status" value="1"/>
</dbReference>
<evidence type="ECO:0000313" key="6">
    <source>
        <dbReference type="Proteomes" id="UP000241118"/>
    </source>
</evidence>
<proteinExistence type="predicted"/>
<organism evidence="5 6">
    <name type="scientific">Saccharothrix carnea</name>
    <dbReference type="NCBI Taxonomy" id="1280637"/>
    <lineage>
        <taxon>Bacteria</taxon>
        <taxon>Bacillati</taxon>
        <taxon>Actinomycetota</taxon>
        <taxon>Actinomycetes</taxon>
        <taxon>Pseudonocardiales</taxon>
        <taxon>Pseudonocardiaceae</taxon>
        <taxon>Saccharothrix</taxon>
    </lineage>
</organism>
<feature type="domain" description="Exonuclease" evidence="4">
    <location>
        <begin position="33"/>
        <end position="210"/>
    </location>
</feature>
<dbReference type="InterPro" id="IPR051274">
    <property type="entry name" value="3-5_Exoribonuclease"/>
</dbReference>
<protein>
    <submittedName>
        <fullName evidence="5">Inhibitor of KinA sporulation pathway (Predicted exonuclease)</fullName>
    </submittedName>
</protein>
<dbReference type="Proteomes" id="UP000241118">
    <property type="component" value="Unassembled WGS sequence"/>
</dbReference>
<dbReference type="InterPro" id="IPR047201">
    <property type="entry name" value="ERI-1_3'hExo-like"/>
</dbReference>